<gene>
    <name evidence="3" type="ORF">SMSP2_00742</name>
</gene>
<dbReference type="PANTHER" id="PTHR30383:SF26">
    <property type="entry name" value="SGNH HYDROLASE-TYPE ESTERASE DOMAIN-CONTAINING PROTEIN"/>
    <property type="match status" value="1"/>
</dbReference>
<feature type="chain" id="PRO_5012681853" evidence="1">
    <location>
        <begin position="23"/>
        <end position="495"/>
    </location>
</feature>
<feature type="signal peptide" evidence="1">
    <location>
        <begin position="1"/>
        <end position="22"/>
    </location>
</feature>
<dbReference type="Pfam" id="PF13472">
    <property type="entry name" value="Lipase_GDSL_2"/>
    <property type="match status" value="2"/>
</dbReference>
<dbReference type="OrthoDB" id="9815670at2"/>
<dbReference type="SUPFAM" id="SSF52266">
    <property type="entry name" value="SGNH hydrolase"/>
    <property type="match status" value="2"/>
</dbReference>
<dbReference type="InterPro" id="IPR051532">
    <property type="entry name" value="Ester_Hydrolysis_Enzymes"/>
</dbReference>
<feature type="domain" description="SGNH hydrolase-type esterase" evidence="2">
    <location>
        <begin position="70"/>
        <end position="240"/>
    </location>
</feature>
<organism evidence="3 4">
    <name type="scientific">Limihaloglobus sulfuriphilus</name>
    <dbReference type="NCBI Taxonomy" id="1851148"/>
    <lineage>
        <taxon>Bacteria</taxon>
        <taxon>Pseudomonadati</taxon>
        <taxon>Planctomycetota</taxon>
        <taxon>Phycisphaerae</taxon>
        <taxon>Sedimentisphaerales</taxon>
        <taxon>Sedimentisphaeraceae</taxon>
        <taxon>Limihaloglobus</taxon>
    </lineage>
</organism>
<dbReference type="InterPro" id="IPR013830">
    <property type="entry name" value="SGNH_hydro"/>
</dbReference>
<dbReference type="AlphaFoldDB" id="A0A1Q2MCK3"/>
<dbReference type="Proteomes" id="UP000188181">
    <property type="component" value="Chromosome"/>
</dbReference>
<sequence precursor="true">MAAKISLLFVLCSVLFVSADSAGDCRDIFESEQCWKNTLDKFRPKDGSQLDSPSFRYFKAAPNMPRVLIYGDSISIGYTQYVQDMLAGKAIVQRIPTNGDDTFHGAEYLELCGMEKGRWDVIHFNWGLHDLKRLSKTDDGRVVPDKEKAAPANSIEAYSANLEKLIKLMKSSGAELVFAATTPAGGNAASMLDSDVRAYNEAAFAVMEKHGVRVNNLYSVIKPNLSSYQGGDGVHFKPQGSLALAAEVGWSILSVLDMADCSDIYSSRLCWTRALNAHKIHIDAPAYRYVETRPDLPRVLIYGDSISIGYTKYVQDLLEGKVIVQRIPTNGGATAGGYDKLKYAGLEQGKWDLIHFNWGLHDLKYLYKQPGGRTVLDAERGSQVSSVNEYADNLDKLVEVLKTSGAKLVFASTTPVGPGNAGRKIGDAARYNQAASQVMKKHGVSINDLYGLVKPRLSEYQLPNNVHYNEDGSRAMARQVAECIVKELEIGITKK</sequence>
<dbReference type="EMBL" id="CP019646">
    <property type="protein sequence ID" value="AQQ70394.1"/>
    <property type="molecule type" value="Genomic_DNA"/>
</dbReference>
<keyword evidence="1" id="KW-0732">Signal</keyword>
<reference evidence="4" key="1">
    <citation type="submission" date="2017-02" db="EMBL/GenBank/DDBJ databases">
        <title>Comparative genomics and description of representatives of a novel lineage of planctomycetes thriving in anoxic sediments.</title>
        <authorList>
            <person name="Spring S."/>
            <person name="Bunk B."/>
            <person name="Sproer C."/>
        </authorList>
    </citation>
    <scope>NUCLEOTIDE SEQUENCE [LARGE SCALE GENOMIC DNA]</scope>
    <source>
        <strain evidence="4">SM-Chi-D1</strain>
    </source>
</reference>
<evidence type="ECO:0000256" key="1">
    <source>
        <dbReference type="SAM" id="SignalP"/>
    </source>
</evidence>
<proteinExistence type="predicted"/>
<evidence type="ECO:0000313" key="4">
    <source>
        <dbReference type="Proteomes" id="UP000188181"/>
    </source>
</evidence>
<accession>A0A1Q2MCK3</accession>
<evidence type="ECO:0000259" key="2">
    <source>
        <dbReference type="Pfam" id="PF13472"/>
    </source>
</evidence>
<keyword evidence="3" id="KW-0378">Hydrolase</keyword>
<name>A0A1Q2MCK3_9BACT</name>
<keyword evidence="4" id="KW-1185">Reference proteome</keyword>
<dbReference type="InterPro" id="IPR036514">
    <property type="entry name" value="SGNH_hydro_sf"/>
</dbReference>
<dbReference type="Gene3D" id="3.40.50.1110">
    <property type="entry name" value="SGNH hydrolase"/>
    <property type="match status" value="2"/>
</dbReference>
<dbReference type="KEGG" id="pbas:SMSP2_00742"/>
<dbReference type="STRING" id="1851148.SMSP2_00742"/>
<evidence type="ECO:0000313" key="3">
    <source>
        <dbReference type="EMBL" id="AQQ70394.1"/>
    </source>
</evidence>
<protein>
    <submittedName>
        <fullName evidence="3">GDSL-like Lipase/Acylhydrolase</fullName>
    </submittedName>
</protein>
<dbReference type="RefSeq" id="WP_146682663.1">
    <property type="nucleotide sequence ID" value="NZ_CP019646.1"/>
</dbReference>
<dbReference type="PANTHER" id="PTHR30383">
    <property type="entry name" value="THIOESTERASE 1/PROTEASE 1/LYSOPHOSPHOLIPASE L1"/>
    <property type="match status" value="1"/>
</dbReference>
<feature type="domain" description="SGNH hydrolase-type esterase" evidence="2">
    <location>
        <begin position="302"/>
        <end position="475"/>
    </location>
</feature>
<dbReference type="GO" id="GO:0004622">
    <property type="term" value="F:phosphatidylcholine lysophospholipase activity"/>
    <property type="evidence" value="ECO:0007669"/>
    <property type="project" value="TreeGrafter"/>
</dbReference>
<dbReference type="CDD" id="cd00229">
    <property type="entry name" value="SGNH_hydrolase"/>
    <property type="match status" value="2"/>
</dbReference>